<evidence type="ECO:0000313" key="2">
    <source>
        <dbReference type="EMBL" id="RXG13295.1"/>
    </source>
</evidence>
<sequence>MLSLIGGGGTIGGISPQQACGEDNSSSNLSGLHA</sequence>
<proteinExistence type="predicted"/>
<feature type="region of interest" description="Disordered" evidence="1">
    <location>
        <begin position="1"/>
        <end position="34"/>
    </location>
</feature>
<reference evidence="2 3" key="1">
    <citation type="submission" date="2018-07" db="EMBL/GenBank/DDBJ databases">
        <title>Leeuwenhoekiella genomics.</title>
        <authorList>
            <person name="Tahon G."/>
            <person name="Willems A."/>
        </authorList>
    </citation>
    <scope>NUCLEOTIDE SEQUENCE [LARGE SCALE GENOMIC DNA]</scope>
    <source>
        <strain evidence="2 3">R-50232</strain>
    </source>
</reference>
<dbReference type="AlphaFoldDB" id="A0A4Q0NSS9"/>
<dbReference type="Proteomes" id="UP000289821">
    <property type="component" value="Unassembled WGS sequence"/>
</dbReference>
<feature type="compositionally biased region" description="Polar residues" evidence="1">
    <location>
        <begin position="15"/>
        <end position="34"/>
    </location>
</feature>
<protein>
    <submittedName>
        <fullName evidence="2">Uncharacterized protein</fullName>
    </submittedName>
</protein>
<dbReference type="EMBL" id="QOVI01000005">
    <property type="protein sequence ID" value="RXG13295.1"/>
    <property type="molecule type" value="Genomic_DNA"/>
</dbReference>
<organism evidence="2 3">
    <name type="scientific">Leeuwenhoekiella aestuarii</name>
    <dbReference type="NCBI Taxonomy" id="2249426"/>
    <lineage>
        <taxon>Bacteria</taxon>
        <taxon>Pseudomonadati</taxon>
        <taxon>Bacteroidota</taxon>
        <taxon>Flavobacteriia</taxon>
        <taxon>Flavobacteriales</taxon>
        <taxon>Flavobacteriaceae</taxon>
        <taxon>Leeuwenhoekiella</taxon>
    </lineage>
</organism>
<keyword evidence="3" id="KW-1185">Reference proteome</keyword>
<evidence type="ECO:0000256" key="1">
    <source>
        <dbReference type="SAM" id="MobiDB-lite"/>
    </source>
</evidence>
<name>A0A4Q0NSS9_9FLAO</name>
<comment type="caution">
    <text evidence="2">The sequence shown here is derived from an EMBL/GenBank/DDBJ whole genome shotgun (WGS) entry which is preliminary data.</text>
</comment>
<accession>A0A4Q0NSS9</accession>
<gene>
    <name evidence="2" type="ORF">DSM04_105273</name>
</gene>
<evidence type="ECO:0000313" key="3">
    <source>
        <dbReference type="Proteomes" id="UP000289821"/>
    </source>
</evidence>
<feature type="compositionally biased region" description="Gly residues" evidence="1">
    <location>
        <begin position="1"/>
        <end position="12"/>
    </location>
</feature>